<dbReference type="SUPFAM" id="SSF57716">
    <property type="entry name" value="Glucocorticoid receptor-like (DNA-binding domain)"/>
    <property type="match status" value="1"/>
</dbReference>
<proteinExistence type="predicted"/>
<reference evidence="1 2" key="1">
    <citation type="submission" date="2019-08" db="EMBL/GenBank/DDBJ databases">
        <title>The genome of the soybean aphid Biotype 1, its phylome, world population structure and adaptation to the North American continent.</title>
        <authorList>
            <person name="Giordano R."/>
            <person name="Donthu R.K."/>
            <person name="Hernandez A.G."/>
            <person name="Wright C.L."/>
            <person name="Zimin A.V."/>
        </authorList>
    </citation>
    <scope>NUCLEOTIDE SEQUENCE [LARGE SCALE GENOMIC DNA]</scope>
    <source>
        <tissue evidence="1">Whole aphids</tissue>
    </source>
</reference>
<dbReference type="EMBL" id="VYZN01000038">
    <property type="protein sequence ID" value="KAE9532786.1"/>
    <property type="molecule type" value="Genomic_DNA"/>
</dbReference>
<protein>
    <submittedName>
        <fullName evidence="1">Uncharacterized protein</fullName>
    </submittedName>
</protein>
<evidence type="ECO:0000313" key="1">
    <source>
        <dbReference type="EMBL" id="KAE9532786.1"/>
    </source>
</evidence>
<dbReference type="AlphaFoldDB" id="A0A6G0THX7"/>
<sequence length="301" mass="34616">MQSQFKDFEFPLCDGSIICFVVCYRFHVHVTVRFTVSRMQLSSADAYQAFVCDRSAVESLLVFSYNIHDNITTRYDRKKPSFLNKIKIQLKVIGDPNDDEYFDKEDCLNLHLSSMNIENILMENHEACAIGYVAGWVCSKLIHQECVDKLTAKKQNNPQVNLENTHIEIKSYQNANLLYPFKNTLEVAKNVTCLFNLNIESLLLKNKTGVRTEIIKIVDLVCKPLNICDACKTEFLKKFLNVLINTYVCSLHFSNYDYFKPLIQTMLNYSLQNCRKLKADAIPTLNLPGDELIPSNQVRLG</sequence>
<dbReference type="OrthoDB" id="4327074at2759"/>
<keyword evidence="2" id="KW-1185">Reference proteome</keyword>
<comment type="caution">
    <text evidence="1">The sequence shown here is derived from an EMBL/GenBank/DDBJ whole genome shotgun (WGS) entry which is preliminary data.</text>
</comment>
<accession>A0A6G0THX7</accession>
<dbReference type="Proteomes" id="UP000475862">
    <property type="component" value="Unassembled WGS sequence"/>
</dbReference>
<organism evidence="1 2">
    <name type="scientific">Aphis glycines</name>
    <name type="common">Soybean aphid</name>
    <dbReference type="NCBI Taxonomy" id="307491"/>
    <lineage>
        <taxon>Eukaryota</taxon>
        <taxon>Metazoa</taxon>
        <taxon>Ecdysozoa</taxon>
        <taxon>Arthropoda</taxon>
        <taxon>Hexapoda</taxon>
        <taxon>Insecta</taxon>
        <taxon>Pterygota</taxon>
        <taxon>Neoptera</taxon>
        <taxon>Paraneoptera</taxon>
        <taxon>Hemiptera</taxon>
        <taxon>Sternorrhyncha</taxon>
        <taxon>Aphidomorpha</taxon>
        <taxon>Aphidoidea</taxon>
        <taxon>Aphididae</taxon>
        <taxon>Aphidini</taxon>
        <taxon>Aphis</taxon>
        <taxon>Aphis</taxon>
    </lineage>
</organism>
<name>A0A6G0THX7_APHGL</name>
<evidence type="ECO:0000313" key="2">
    <source>
        <dbReference type="Proteomes" id="UP000475862"/>
    </source>
</evidence>
<gene>
    <name evidence="1" type="ORF">AGLY_009867</name>
</gene>